<reference evidence="2" key="1">
    <citation type="submission" date="2022-09" db="EMBL/GenBank/DDBJ databases">
        <title>Fusarium specimens isolated from Avocado Roots.</title>
        <authorList>
            <person name="Stajich J."/>
            <person name="Roper C."/>
            <person name="Heimlech-Rivalta G."/>
        </authorList>
    </citation>
    <scope>NUCLEOTIDE SEQUENCE</scope>
    <source>
        <strain evidence="2">A02</strain>
    </source>
</reference>
<evidence type="ECO:0000313" key="3">
    <source>
        <dbReference type="Proteomes" id="UP001152087"/>
    </source>
</evidence>
<keyword evidence="1" id="KW-0732">Signal</keyword>
<proteinExistence type="predicted"/>
<feature type="chain" id="PRO_5040957426" evidence="1">
    <location>
        <begin position="22"/>
        <end position="66"/>
    </location>
</feature>
<name>A0A9W8UUA2_9HYPO</name>
<keyword evidence="3" id="KW-1185">Reference proteome</keyword>
<gene>
    <name evidence="2" type="ORF">NW755_014754</name>
</gene>
<sequence>MQFTVPAIFAFMLAMSQFVAAAPQRGGDDFRDDPRLSPAAVAALDAGCPNNFVNFVTGDCDDPSFK</sequence>
<dbReference type="Proteomes" id="UP001152087">
    <property type="component" value="Unassembled WGS sequence"/>
</dbReference>
<evidence type="ECO:0000256" key="1">
    <source>
        <dbReference type="SAM" id="SignalP"/>
    </source>
</evidence>
<organism evidence="2 3">
    <name type="scientific">Fusarium falciforme</name>
    <dbReference type="NCBI Taxonomy" id="195108"/>
    <lineage>
        <taxon>Eukaryota</taxon>
        <taxon>Fungi</taxon>
        <taxon>Dikarya</taxon>
        <taxon>Ascomycota</taxon>
        <taxon>Pezizomycotina</taxon>
        <taxon>Sordariomycetes</taxon>
        <taxon>Hypocreomycetidae</taxon>
        <taxon>Hypocreales</taxon>
        <taxon>Nectriaceae</taxon>
        <taxon>Fusarium</taxon>
        <taxon>Fusarium solani species complex</taxon>
    </lineage>
</organism>
<evidence type="ECO:0000313" key="2">
    <source>
        <dbReference type="EMBL" id="KAJ4175795.1"/>
    </source>
</evidence>
<accession>A0A9W8UUA2</accession>
<protein>
    <submittedName>
        <fullName evidence="2">Uncharacterized protein</fullName>
    </submittedName>
</protein>
<dbReference type="EMBL" id="JAOQAV010000320">
    <property type="protein sequence ID" value="KAJ4175795.1"/>
    <property type="molecule type" value="Genomic_DNA"/>
</dbReference>
<feature type="signal peptide" evidence="1">
    <location>
        <begin position="1"/>
        <end position="21"/>
    </location>
</feature>
<comment type="caution">
    <text evidence="2">The sequence shown here is derived from an EMBL/GenBank/DDBJ whole genome shotgun (WGS) entry which is preliminary data.</text>
</comment>
<dbReference type="AlphaFoldDB" id="A0A9W8UUA2"/>